<evidence type="ECO:0000256" key="2">
    <source>
        <dbReference type="ARBA" id="ARBA00022737"/>
    </source>
</evidence>
<accession>A0A218WEA9</accession>
<reference evidence="12" key="1">
    <citation type="journal article" date="2017" name="Plant J.">
        <title>The pomegranate (Punica granatum L.) genome and the genomics of punicalagin biosynthesis.</title>
        <authorList>
            <person name="Qin G."/>
            <person name="Xu C."/>
            <person name="Ming R."/>
            <person name="Tang H."/>
            <person name="Guyot R."/>
            <person name="Kramer E.M."/>
            <person name="Hu Y."/>
            <person name="Yi X."/>
            <person name="Qi Y."/>
            <person name="Xu X."/>
            <person name="Gao Z."/>
            <person name="Pan H."/>
            <person name="Jian J."/>
            <person name="Tian Y."/>
            <person name="Yue Z."/>
            <person name="Xu Y."/>
        </authorList>
    </citation>
    <scope>NUCLEOTIDE SEQUENCE [LARGE SCALE GENOMIC DNA]</scope>
    <source>
        <strain evidence="12">cv. Dabenzi</strain>
    </source>
</reference>
<reference evidence="10" key="2">
    <citation type="submission" date="2017-06" db="EMBL/GenBank/DDBJ databases">
        <title>The pomegranate genome and the genomics of punicalagin biosynthesis.</title>
        <authorList>
            <person name="Xu C."/>
        </authorList>
    </citation>
    <scope>NUCLEOTIDE SEQUENCE [LARGE SCALE GENOMIC DNA]</scope>
    <source>
        <tissue evidence="10">Fresh leaf</tissue>
    </source>
</reference>
<protein>
    <submittedName>
        <fullName evidence="10">Uncharacterized protein</fullName>
    </submittedName>
</protein>
<evidence type="ECO:0000313" key="11">
    <source>
        <dbReference type="EMBL" id="PKI79353.1"/>
    </source>
</evidence>
<evidence type="ECO:0000313" key="12">
    <source>
        <dbReference type="Proteomes" id="UP000197138"/>
    </source>
</evidence>
<evidence type="ECO:0000256" key="7">
    <source>
        <dbReference type="SAM" id="MobiDB-lite"/>
    </source>
</evidence>
<dbReference type="InterPro" id="IPR009057">
    <property type="entry name" value="Homeodomain-like_sf"/>
</dbReference>
<dbReference type="PROSITE" id="PS50090">
    <property type="entry name" value="MYB_LIKE"/>
    <property type="match status" value="2"/>
</dbReference>
<dbReference type="PANTHER" id="PTHR45614:SF190">
    <property type="entry name" value="TRANSCRIPTION FACTOR MYB44"/>
    <property type="match status" value="1"/>
</dbReference>
<evidence type="ECO:0000256" key="3">
    <source>
        <dbReference type="ARBA" id="ARBA00023015"/>
    </source>
</evidence>
<organism evidence="10 12">
    <name type="scientific">Punica granatum</name>
    <name type="common">Pomegranate</name>
    <dbReference type="NCBI Taxonomy" id="22663"/>
    <lineage>
        <taxon>Eukaryota</taxon>
        <taxon>Viridiplantae</taxon>
        <taxon>Streptophyta</taxon>
        <taxon>Embryophyta</taxon>
        <taxon>Tracheophyta</taxon>
        <taxon>Spermatophyta</taxon>
        <taxon>Magnoliopsida</taxon>
        <taxon>eudicotyledons</taxon>
        <taxon>Gunneridae</taxon>
        <taxon>Pentapetalae</taxon>
        <taxon>rosids</taxon>
        <taxon>malvids</taxon>
        <taxon>Myrtales</taxon>
        <taxon>Lythraceae</taxon>
        <taxon>Punica</taxon>
    </lineage>
</organism>
<keyword evidence="13" id="KW-1185">Reference proteome</keyword>
<keyword evidence="6" id="KW-0539">Nucleus</keyword>
<gene>
    <name evidence="10" type="ORF">CDL15_Pgr014512</name>
    <name evidence="11" type="ORF">CRG98_000231</name>
</gene>
<feature type="compositionally biased region" description="Basic and acidic residues" evidence="7">
    <location>
        <begin position="243"/>
        <end position="253"/>
    </location>
</feature>
<dbReference type="GO" id="GO:0000981">
    <property type="term" value="F:DNA-binding transcription factor activity, RNA polymerase II-specific"/>
    <property type="evidence" value="ECO:0007669"/>
    <property type="project" value="TreeGrafter"/>
</dbReference>
<keyword evidence="2" id="KW-0677">Repeat</keyword>
<dbReference type="PANTHER" id="PTHR45614">
    <property type="entry name" value="MYB PROTEIN-RELATED"/>
    <property type="match status" value="1"/>
</dbReference>
<dbReference type="PROSITE" id="PS51294">
    <property type="entry name" value="HTH_MYB"/>
    <property type="match status" value="2"/>
</dbReference>
<feature type="domain" description="Myb-like" evidence="8">
    <location>
        <begin position="60"/>
        <end position="110"/>
    </location>
</feature>
<evidence type="ECO:0000313" key="10">
    <source>
        <dbReference type="EMBL" id="OWM70839.1"/>
    </source>
</evidence>
<dbReference type="SMART" id="SM00717">
    <property type="entry name" value="SANT"/>
    <property type="match status" value="2"/>
</dbReference>
<feature type="domain" description="HTH myb-type" evidence="9">
    <location>
        <begin position="8"/>
        <end position="63"/>
    </location>
</feature>
<keyword evidence="4" id="KW-0238">DNA-binding</keyword>
<name>A0A218WEA9_PUNGR</name>
<dbReference type="FunFam" id="1.10.10.60:FF:000060">
    <property type="entry name" value="MYB transcription factor"/>
    <property type="match status" value="1"/>
</dbReference>
<dbReference type="EMBL" id="PGOL01000008">
    <property type="protein sequence ID" value="PKI79353.1"/>
    <property type="molecule type" value="Genomic_DNA"/>
</dbReference>
<dbReference type="GO" id="GO:0005634">
    <property type="term" value="C:nucleus"/>
    <property type="evidence" value="ECO:0007669"/>
    <property type="project" value="UniProtKB-SubCell"/>
</dbReference>
<feature type="domain" description="Myb-like" evidence="8">
    <location>
        <begin position="8"/>
        <end position="59"/>
    </location>
</feature>
<evidence type="ECO:0000256" key="5">
    <source>
        <dbReference type="ARBA" id="ARBA00023163"/>
    </source>
</evidence>
<dbReference type="InterPro" id="IPR050560">
    <property type="entry name" value="MYB_TF"/>
</dbReference>
<dbReference type="GO" id="GO:0000978">
    <property type="term" value="F:RNA polymerase II cis-regulatory region sequence-specific DNA binding"/>
    <property type="evidence" value="ECO:0007669"/>
    <property type="project" value="TreeGrafter"/>
</dbReference>
<dbReference type="OrthoDB" id="2143914at2759"/>
<sequence>MASSSSRDVDRIKGPWSPEEDEALQRLVQTYGPRNWSLISKSIPGRSGKSCRLRWCNQLSPQVEHRPFTAEEDDTIIRAHAKFGNKWATIARLLNGRTDNAVKNHWNSTLKRKCASSLGEDSNGGYDGDLPQQPLKRSASLGAGTVVSDLFPNPSSPSGSDLSDSGLGISSSNHVFRPVARNGSIIPHGPAPTHPMEVSAPSVVVDPPTSLSLSLPGSEPSEGLARTSSGTGSDPGAEPTRAAPERAGHRYSESADGFEKQFFSAEFMAVMQEMIRKEVRSYMSGVQQQIGAGAGGGLCFQNDSVRNAAVKRIGISRID</sequence>
<dbReference type="InterPro" id="IPR017930">
    <property type="entry name" value="Myb_dom"/>
</dbReference>
<comment type="subcellular location">
    <subcellularLocation>
        <location evidence="1">Nucleus</location>
    </subcellularLocation>
</comment>
<evidence type="ECO:0000256" key="4">
    <source>
        <dbReference type="ARBA" id="ARBA00023125"/>
    </source>
</evidence>
<dbReference type="FunFam" id="1.10.10.60:FF:000344">
    <property type="entry name" value="Transcription factor MYB44"/>
    <property type="match status" value="1"/>
</dbReference>
<dbReference type="Proteomes" id="UP000197138">
    <property type="component" value="Unassembled WGS sequence"/>
</dbReference>
<dbReference type="SUPFAM" id="SSF46689">
    <property type="entry name" value="Homeodomain-like"/>
    <property type="match status" value="1"/>
</dbReference>
<comment type="caution">
    <text evidence="10">The sequence shown here is derived from an EMBL/GenBank/DDBJ whole genome shotgun (WGS) entry which is preliminary data.</text>
</comment>
<dbReference type="Proteomes" id="UP000233551">
    <property type="component" value="Unassembled WGS sequence"/>
</dbReference>
<feature type="compositionally biased region" description="Low complexity" evidence="7">
    <location>
        <begin position="210"/>
        <end position="224"/>
    </location>
</feature>
<dbReference type="CDD" id="cd00167">
    <property type="entry name" value="SANT"/>
    <property type="match status" value="2"/>
</dbReference>
<evidence type="ECO:0000256" key="1">
    <source>
        <dbReference type="ARBA" id="ARBA00004123"/>
    </source>
</evidence>
<dbReference type="Pfam" id="PF00249">
    <property type="entry name" value="Myb_DNA-binding"/>
    <property type="match status" value="2"/>
</dbReference>
<feature type="domain" description="HTH myb-type" evidence="9">
    <location>
        <begin position="65"/>
        <end position="114"/>
    </location>
</feature>
<evidence type="ECO:0000259" key="9">
    <source>
        <dbReference type="PROSITE" id="PS51294"/>
    </source>
</evidence>
<proteinExistence type="predicted"/>
<dbReference type="InterPro" id="IPR001005">
    <property type="entry name" value="SANT/Myb"/>
</dbReference>
<feature type="region of interest" description="Disordered" evidence="7">
    <location>
        <begin position="181"/>
        <end position="253"/>
    </location>
</feature>
<feature type="region of interest" description="Disordered" evidence="7">
    <location>
        <begin position="146"/>
        <end position="166"/>
    </location>
</feature>
<dbReference type="STRING" id="22663.A0A218WEA9"/>
<evidence type="ECO:0000256" key="6">
    <source>
        <dbReference type="ARBA" id="ARBA00023242"/>
    </source>
</evidence>
<dbReference type="EMBL" id="MTKT01004609">
    <property type="protein sequence ID" value="OWM70839.1"/>
    <property type="molecule type" value="Genomic_DNA"/>
</dbReference>
<evidence type="ECO:0000259" key="8">
    <source>
        <dbReference type="PROSITE" id="PS50090"/>
    </source>
</evidence>
<dbReference type="GeneID" id="116213564"/>
<keyword evidence="3" id="KW-0805">Transcription regulation</keyword>
<keyword evidence="5" id="KW-0804">Transcription</keyword>
<dbReference type="AlphaFoldDB" id="A0A218WEA9"/>
<evidence type="ECO:0000313" key="13">
    <source>
        <dbReference type="Proteomes" id="UP000233551"/>
    </source>
</evidence>
<reference evidence="11 13" key="3">
    <citation type="submission" date="2017-11" db="EMBL/GenBank/DDBJ databases">
        <title>De-novo sequencing of pomegranate (Punica granatum L.) genome.</title>
        <authorList>
            <person name="Akparov Z."/>
            <person name="Amiraslanov A."/>
            <person name="Hajiyeva S."/>
            <person name="Abbasov M."/>
            <person name="Kaur K."/>
            <person name="Hamwieh A."/>
            <person name="Solovyev V."/>
            <person name="Salamov A."/>
            <person name="Braich B."/>
            <person name="Kosarev P."/>
            <person name="Mahmoud A."/>
            <person name="Hajiyev E."/>
            <person name="Babayeva S."/>
            <person name="Izzatullayeva V."/>
            <person name="Mammadov A."/>
            <person name="Mammadov A."/>
            <person name="Sharifova S."/>
            <person name="Ojaghi J."/>
            <person name="Eynullazada K."/>
            <person name="Bayramov B."/>
            <person name="Abdulazimova A."/>
            <person name="Shahmuradov I."/>
        </authorList>
    </citation>
    <scope>NUCLEOTIDE SEQUENCE [LARGE SCALE GENOMIC DNA]</scope>
    <source>
        <strain evidence="11">AG2017</strain>
        <strain evidence="13">cv. AG2017</strain>
        <tissue evidence="11">Leaf</tissue>
    </source>
</reference>
<dbReference type="Gene3D" id="1.10.10.60">
    <property type="entry name" value="Homeodomain-like"/>
    <property type="match status" value="2"/>
</dbReference>
<feature type="compositionally biased region" description="Low complexity" evidence="7">
    <location>
        <begin position="156"/>
        <end position="166"/>
    </location>
</feature>